<dbReference type="SUPFAM" id="SSF56219">
    <property type="entry name" value="DNase I-like"/>
    <property type="match status" value="1"/>
</dbReference>
<keyword evidence="2" id="KW-0255">Endonuclease</keyword>
<gene>
    <name evidence="2" type="ORF">PPERSA_10394</name>
</gene>
<keyword evidence="1" id="KW-0472">Membrane</keyword>
<dbReference type="Proteomes" id="UP000054937">
    <property type="component" value="Unassembled WGS sequence"/>
</dbReference>
<evidence type="ECO:0000313" key="3">
    <source>
        <dbReference type="Proteomes" id="UP000054937"/>
    </source>
</evidence>
<dbReference type="AlphaFoldDB" id="A0A0V0R251"/>
<evidence type="ECO:0000313" key="2">
    <source>
        <dbReference type="EMBL" id="KRX08590.1"/>
    </source>
</evidence>
<keyword evidence="3" id="KW-1185">Reference proteome</keyword>
<keyword evidence="1" id="KW-1133">Transmembrane helix</keyword>
<organism evidence="2 3">
    <name type="scientific">Pseudocohnilembus persalinus</name>
    <name type="common">Ciliate</name>
    <dbReference type="NCBI Taxonomy" id="266149"/>
    <lineage>
        <taxon>Eukaryota</taxon>
        <taxon>Sar</taxon>
        <taxon>Alveolata</taxon>
        <taxon>Ciliophora</taxon>
        <taxon>Intramacronucleata</taxon>
        <taxon>Oligohymenophorea</taxon>
        <taxon>Scuticociliatia</taxon>
        <taxon>Philasterida</taxon>
        <taxon>Pseudocohnilembidae</taxon>
        <taxon>Pseudocohnilembus</taxon>
    </lineage>
</organism>
<accession>A0A0V0R251</accession>
<name>A0A0V0R251_PSEPJ</name>
<dbReference type="GO" id="GO:0004527">
    <property type="term" value="F:exonuclease activity"/>
    <property type="evidence" value="ECO:0007669"/>
    <property type="project" value="UniProtKB-KW"/>
</dbReference>
<evidence type="ECO:0000256" key="1">
    <source>
        <dbReference type="SAM" id="Phobius"/>
    </source>
</evidence>
<protein>
    <submittedName>
        <fullName evidence="2">Endonuclease/exonuclease/phosphatase</fullName>
    </submittedName>
</protein>
<keyword evidence="1" id="KW-0812">Transmembrane</keyword>
<keyword evidence="2" id="KW-0378">Hydrolase</keyword>
<sequence>MSNPLTIISQNLWLHPHNLEKRMAQFLDRTFNPNPNPKAPSNPQILAIQELFSPVLRKSFTEKLEKLNYSVFHPNYVNHDYKIYAYLPSSFTFLLAAIFDLFLIKFLLYSLSVLLLPQVFKYLSIKFLIIPQDPYNRIVKEPNYNYDFMSELLAIKNEDFENFEVLAAKPFDTVGYPFPKYPNNKLKPKHKQCNEVQLFLEYLKILIFFYIQMVFMKPGYILVSCTHKKSQKKFIFGSCHCVINFQNPRRMYQVMELNKQVEHFQAIKKIDHVIISGDFNSFPNYIDMQYLKQQNFVDTFQIHEKNQEKQSENQKYTWHNKNPNTQVQDHLEKDAKIDFTLYKNFTEKKPLKTLESFVINNEPDTIISDHYGIYCKLGFAN</sequence>
<proteinExistence type="predicted"/>
<dbReference type="Gene3D" id="3.60.10.10">
    <property type="entry name" value="Endonuclease/exonuclease/phosphatase"/>
    <property type="match status" value="1"/>
</dbReference>
<dbReference type="EMBL" id="LDAU01000062">
    <property type="protein sequence ID" value="KRX08590.1"/>
    <property type="molecule type" value="Genomic_DNA"/>
</dbReference>
<feature type="transmembrane region" description="Helical" evidence="1">
    <location>
        <begin position="91"/>
        <end position="116"/>
    </location>
</feature>
<dbReference type="GO" id="GO:0004519">
    <property type="term" value="F:endonuclease activity"/>
    <property type="evidence" value="ECO:0007669"/>
    <property type="project" value="UniProtKB-KW"/>
</dbReference>
<keyword evidence="2" id="KW-0540">Nuclease</keyword>
<comment type="caution">
    <text evidence="2">The sequence shown here is derived from an EMBL/GenBank/DDBJ whole genome shotgun (WGS) entry which is preliminary data.</text>
</comment>
<reference evidence="2 3" key="1">
    <citation type="journal article" date="2015" name="Sci. Rep.">
        <title>Genome of the facultative scuticociliatosis pathogen Pseudocohnilembus persalinus provides insight into its virulence through horizontal gene transfer.</title>
        <authorList>
            <person name="Xiong J."/>
            <person name="Wang G."/>
            <person name="Cheng J."/>
            <person name="Tian M."/>
            <person name="Pan X."/>
            <person name="Warren A."/>
            <person name="Jiang C."/>
            <person name="Yuan D."/>
            <person name="Miao W."/>
        </authorList>
    </citation>
    <scope>NUCLEOTIDE SEQUENCE [LARGE SCALE GENOMIC DNA]</scope>
    <source>
        <strain evidence="2">36N120E</strain>
    </source>
</reference>
<keyword evidence="2" id="KW-0269">Exonuclease</keyword>
<dbReference type="InterPro" id="IPR036691">
    <property type="entry name" value="Endo/exonu/phosph_ase_sf"/>
</dbReference>
<dbReference type="InParanoid" id="A0A0V0R251"/>